<protein>
    <submittedName>
        <fullName evidence="1">Uncharacterized protein</fullName>
    </submittedName>
</protein>
<organism evidence="1 2">
    <name type="scientific">Frigoriflavimonas asaccharolytica</name>
    <dbReference type="NCBI Taxonomy" id="2735899"/>
    <lineage>
        <taxon>Bacteria</taxon>
        <taxon>Pseudomonadati</taxon>
        <taxon>Bacteroidota</taxon>
        <taxon>Flavobacteriia</taxon>
        <taxon>Flavobacteriales</taxon>
        <taxon>Weeksellaceae</taxon>
        <taxon>Frigoriflavimonas</taxon>
    </lineage>
</organism>
<dbReference type="EMBL" id="JABSNO010000007">
    <property type="protein sequence ID" value="NRS92199.1"/>
    <property type="molecule type" value="Genomic_DNA"/>
</dbReference>
<dbReference type="Proteomes" id="UP000610746">
    <property type="component" value="Unassembled WGS sequence"/>
</dbReference>
<comment type="caution">
    <text evidence="1">The sequence shown here is derived from an EMBL/GenBank/DDBJ whole genome shotgun (WGS) entry which is preliminary data.</text>
</comment>
<sequence>MKKITQFLALIFSFTLLFNSCNRTDEPVDDLPQEEISNAILSVTDETTGTTATYNYQVNGSNTPDIKLINGREYTVQIALKNGAEDVTQEVIDAKDEHFFTFDFPNSDITLTRLDNASSTRADGNKVGLLTKWNVTTAVKSATGAQIRLALYHESISLSENSQLSGNGKVYGTQSGGETDLLAPFKISNP</sequence>
<dbReference type="AlphaFoldDB" id="A0A8J8G6J9"/>
<proteinExistence type="predicted"/>
<accession>A0A8J8G6J9</accession>
<evidence type="ECO:0000313" key="2">
    <source>
        <dbReference type="Proteomes" id="UP000610746"/>
    </source>
</evidence>
<gene>
    <name evidence="1" type="ORF">HNQ03_001267</name>
</gene>
<evidence type="ECO:0000313" key="1">
    <source>
        <dbReference type="EMBL" id="NRS92199.1"/>
    </source>
</evidence>
<reference evidence="1" key="1">
    <citation type="submission" date="2020-05" db="EMBL/GenBank/DDBJ databases">
        <title>Genomic Encyclopedia of Type Strains, Phase IV (KMG-V): Genome sequencing to study the core and pangenomes of soil and plant-associated prokaryotes.</title>
        <authorList>
            <person name="Whitman W."/>
        </authorList>
    </citation>
    <scope>NUCLEOTIDE SEQUENCE</scope>
    <source>
        <strain evidence="1">16F</strain>
    </source>
</reference>
<dbReference type="RefSeq" id="WP_173778814.1">
    <property type="nucleotide sequence ID" value="NZ_JABSNO010000007.1"/>
</dbReference>
<name>A0A8J8G6J9_9FLAO</name>
<keyword evidence="2" id="KW-1185">Reference proteome</keyword>